<evidence type="ECO:0000256" key="4">
    <source>
        <dbReference type="ARBA" id="ARBA00022485"/>
    </source>
</evidence>
<dbReference type="InterPro" id="IPR037225">
    <property type="entry name" value="Nuo51_FMN-bd_sf"/>
</dbReference>
<keyword evidence="13" id="KW-0874">Quinone</keyword>
<comment type="similarity">
    <text evidence="3 13">Belongs to the complex I 51 kDa subunit family.</text>
</comment>
<evidence type="ECO:0000256" key="13">
    <source>
        <dbReference type="RuleBase" id="RU364066"/>
    </source>
</evidence>
<comment type="function">
    <text evidence="13">NDH-1 shuttles electrons from NADH, via FMN and iron-sulfur (Fe-S) centers, to quinones in the respiratory chain.</text>
</comment>
<comment type="cofactor">
    <cofactor evidence="1 13">
        <name>FMN</name>
        <dbReference type="ChEBI" id="CHEBI:58210"/>
    </cofactor>
</comment>
<dbReference type="Proteomes" id="UP001244640">
    <property type="component" value="Unassembled WGS sequence"/>
</dbReference>
<comment type="catalytic activity">
    <reaction evidence="12 13">
        <text>a quinone + NADH + 5 H(+)(in) = a quinol + NAD(+) + 4 H(+)(out)</text>
        <dbReference type="Rhea" id="RHEA:57888"/>
        <dbReference type="ChEBI" id="CHEBI:15378"/>
        <dbReference type="ChEBI" id="CHEBI:24646"/>
        <dbReference type="ChEBI" id="CHEBI:57540"/>
        <dbReference type="ChEBI" id="CHEBI:57945"/>
        <dbReference type="ChEBI" id="CHEBI:132124"/>
    </reaction>
</comment>
<dbReference type="EMBL" id="JAUTBA010000001">
    <property type="protein sequence ID" value="MDQ1148474.1"/>
    <property type="molecule type" value="Genomic_DNA"/>
</dbReference>
<dbReference type="NCBIfam" id="TIGR01959">
    <property type="entry name" value="nuoF_fam"/>
    <property type="match status" value="1"/>
</dbReference>
<evidence type="ECO:0000256" key="10">
    <source>
        <dbReference type="ARBA" id="ARBA00023014"/>
    </source>
</evidence>
<sequence>MARKLLLTHIDVPGINTFEVYRQKGGYVAVEKVVKTMSPEDVVEEVKKSGLRGRGGAGFPTGMKWSFLAKPEGVPRYLVCNADESEPGTFKDRYLMTHIPHALIEGMIISSFALGAHTSYIYVRGEMMPQIRILERAIAEAKEKGFLGKNILGSGYDLEIYVQPGGGAYICGEETALLESLEGKRGNPRIKPPFPAIAGLYNCPTVVNNVESIAATVPIINLGGDEYAKIGIERSTGTKLISASGNIVKPGVYEIELGLPVEEFIFSDEYCGGIANGKRLKAVVAGGSSVPILPANLILKTAAGNSRLMTYESLADGGFQTGTMLGSGGFIVFDEDQCVVRNTWNFARFYHHESCGQCSPCREGTGWMEKVLHKIESGHGSMSDIDLLWDVQRKIEGNTICPLGDAAAWPVAAAIRHFRDEFEWHILHPEESQTRNYGLAHYADPLQPIVS</sequence>
<keyword evidence="9 13" id="KW-0408">Iron</keyword>
<dbReference type="InterPro" id="IPR001949">
    <property type="entry name" value="NADH-UbQ_OxRdtase_51kDa_CS"/>
</dbReference>
<dbReference type="EC" id="7.1.1.-" evidence="13"/>
<comment type="cofactor">
    <cofactor evidence="2 13">
        <name>[4Fe-4S] cluster</name>
        <dbReference type="ChEBI" id="CHEBI:49883"/>
    </cofactor>
</comment>
<protein>
    <recommendedName>
        <fullName evidence="13">NADH-quinone oxidoreductase subunit F</fullName>
        <ecNumber evidence="13">7.1.1.-</ecNumber>
    </recommendedName>
</protein>
<evidence type="ECO:0000256" key="9">
    <source>
        <dbReference type="ARBA" id="ARBA00023004"/>
    </source>
</evidence>
<keyword evidence="8" id="KW-1278">Translocase</keyword>
<dbReference type="Pfam" id="PF01512">
    <property type="entry name" value="Complex1_51K"/>
    <property type="match status" value="1"/>
</dbReference>
<feature type="domain" description="NADH-ubiquinone oxidoreductase 51kDa subunit iron-sulphur binding" evidence="14">
    <location>
        <begin position="340"/>
        <end position="385"/>
    </location>
</feature>
<dbReference type="RefSeq" id="WP_307184513.1">
    <property type="nucleotide sequence ID" value="NZ_JAUTBA010000001.1"/>
</dbReference>
<keyword evidence="11 13" id="KW-0520">NAD</keyword>
<dbReference type="InterPro" id="IPR019575">
    <property type="entry name" value="Nuop51_4Fe4S-bd"/>
</dbReference>
<evidence type="ECO:0000313" key="15">
    <source>
        <dbReference type="EMBL" id="MDQ1148474.1"/>
    </source>
</evidence>
<dbReference type="InterPro" id="IPR037207">
    <property type="entry name" value="Nuop51_4Fe4S-bd_sf"/>
</dbReference>
<evidence type="ECO:0000259" key="14">
    <source>
        <dbReference type="SMART" id="SM00928"/>
    </source>
</evidence>
<dbReference type="PANTHER" id="PTHR43578">
    <property type="entry name" value="NADH-QUINONE OXIDOREDUCTASE SUBUNIT F"/>
    <property type="match status" value="1"/>
</dbReference>
<dbReference type="Gene3D" id="3.40.50.11540">
    <property type="entry name" value="NADH-ubiquinone oxidoreductase 51kDa subunit"/>
    <property type="match status" value="1"/>
</dbReference>
<dbReference type="SMART" id="SM00928">
    <property type="entry name" value="NADH_4Fe-4S"/>
    <property type="match status" value="1"/>
</dbReference>
<evidence type="ECO:0000256" key="1">
    <source>
        <dbReference type="ARBA" id="ARBA00001917"/>
    </source>
</evidence>
<dbReference type="SUPFAM" id="SSF142984">
    <property type="entry name" value="Nqo1 middle domain-like"/>
    <property type="match status" value="1"/>
</dbReference>
<keyword evidence="6 13" id="KW-0288">FMN</keyword>
<evidence type="ECO:0000313" key="16">
    <source>
        <dbReference type="Proteomes" id="UP001244640"/>
    </source>
</evidence>
<evidence type="ECO:0000256" key="8">
    <source>
        <dbReference type="ARBA" id="ARBA00022967"/>
    </source>
</evidence>
<dbReference type="SUPFAM" id="SSF142019">
    <property type="entry name" value="Nqo1 FMN-binding domain-like"/>
    <property type="match status" value="1"/>
</dbReference>
<evidence type="ECO:0000256" key="11">
    <source>
        <dbReference type="ARBA" id="ARBA00023027"/>
    </source>
</evidence>
<dbReference type="SUPFAM" id="SSF140490">
    <property type="entry name" value="Nqo1C-terminal domain-like"/>
    <property type="match status" value="1"/>
</dbReference>
<dbReference type="Gene3D" id="1.20.1440.230">
    <property type="entry name" value="NADH-ubiquinone oxidoreductase 51kDa subunit, iron-sulphur binding domain"/>
    <property type="match status" value="1"/>
</dbReference>
<dbReference type="PANTHER" id="PTHR43578:SF3">
    <property type="entry name" value="NADH-QUINONE OXIDOREDUCTASE SUBUNIT F"/>
    <property type="match status" value="1"/>
</dbReference>
<evidence type="ECO:0000256" key="3">
    <source>
        <dbReference type="ARBA" id="ARBA00007523"/>
    </source>
</evidence>
<organism evidence="15 16">
    <name type="scientific">Sphingobacterium zeae</name>
    <dbReference type="NCBI Taxonomy" id="1776859"/>
    <lineage>
        <taxon>Bacteria</taxon>
        <taxon>Pseudomonadati</taxon>
        <taxon>Bacteroidota</taxon>
        <taxon>Sphingobacteriia</taxon>
        <taxon>Sphingobacteriales</taxon>
        <taxon>Sphingobacteriaceae</taxon>
        <taxon>Sphingobacterium</taxon>
    </lineage>
</organism>
<dbReference type="InterPro" id="IPR011537">
    <property type="entry name" value="NADH-UbQ_OxRdtase_suF"/>
</dbReference>
<evidence type="ECO:0000256" key="12">
    <source>
        <dbReference type="ARBA" id="ARBA00047712"/>
    </source>
</evidence>
<dbReference type="NCBIfam" id="NF010120">
    <property type="entry name" value="PRK13596.1"/>
    <property type="match status" value="1"/>
</dbReference>
<evidence type="ECO:0000256" key="6">
    <source>
        <dbReference type="ARBA" id="ARBA00022643"/>
    </source>
</evidence>
<keyword evidence="5 13" id="KW-0285">Flavoprotein</keyword>
<keyword evidence="7 13" id="KW-0479">Metal-binding</keyword>
<evidence type="ECO:0000256" key="7">
    <source>
        <dbReference type="ARBA" id="ARBA00022723"/>
    </source>
</evidence>
<evidence type="ECO:0000256" key="5">
    <source>
        <dbReference type="ARBA" id="ARBA00022630"/>
    </source>
</evidence>
<comment type="caution">
    <text evidence="15">The sequence shown here is derived from an EMBL/GenBank/DDBJ whole genome shotgun (WGS) entry which is preliminary data.</text>
</comment>
<dbReference type="Pfam" id="PF10589">
    <property type="entry name" value="NADH_4Fe-4S"/>
    <property type="match status" value="1"/>
</dbReference>
<accession>A0ABU0U0J1</accession>
<proteinExistence type="inferred from homology"/>
<evidence type="ECO:0000256" key="2">
    <source>
        <dbReference type="ARBA" id="ARBA00001966"/>
    </source>
</evidence>
<gene>
    <name evidence="15" type="ORF">QE382_000458</name>
</gene>
<dbReference type="PROSITE" id="PS00645">
    <property type="entry name" value="COMPLEX1_51K_2"/>
    <property type="match status" value="1"/>
</dbReference>
<dbReference type="InterPro" id="IPR011538">
    <property type="entry name" value="Nuo51_FMN-bd"/>
</dbReference>
<keyword evidence="4 13" id="KW-0004">4Fe-4S</keyword>
<keyword evidence="16" id="KW-1185">Reference proteome</keyword>
<keyword evidence="10 13" id="KW-0411">Iron-sulfur</keyword>
<dbReference type="Gene3D" id="6.10.250.1450">
    <property type="match status" value="1"/>
</dbReference>
<name>A0ABU0U0J1_9SPHI</name>
<reference evidence="15 16" key="1">
    <citation type="submission" date="2023-07" db="EMBL/GenBank/DDBJ databases">
        <title>Functional and genomic diversity of the sorghum phyllosphere microbiome.</title>
        <authorList>
            <person name="Shade A."/>
        </authorList>
    </citation>
    <scope>NUCLEOTIDE SEQUENCE [LARGE SCALE GENOMIC DNA]</scope>
    <source>
        <strain evidence="15 16">SORGH_AS_0892</strain>
    </source>
</reference>
<dbReference type="Gene3D" id="3.10.20.600">
    <property type="match status" value="1"/>
</dbReference>